<evidence type="ECO:0000256" key="10">
    <source>
        <dbReference type="SAM" id="Coils"/>
    </source>
</evidence>
<evidence type="ECO:0000256" key="3">
    <source>
        <dbReference type="ARBA" id="ARBA00022692"/>
    </source>
</evidence>
<dbReference type="InterPro" id="IPR013121">
    <property type="entry name" value="Fe_red_NAD-bd_6"/>
</dbReference>
<comment type="caution">
    <text evidence="13">The sequence shown here is derived from an EMBL/GenBank/DDBJ whole genome shotgun (WGS) entry which is preliminary data.</text>
</comment>
<dbReference type="GO" id="GO:0009653">
    <property type="term" value="P:anatomical structure morphogenesis"/>
    <property type="evidence" value="ECO:0007669"/>
    <property type="project" value="UniProtKB-ARBA"/>
</dbReference>
<comment type="subcellular location">
    <subcellularLocation>
        <location evidence="1">Membrane</location>
        <topology evidence="1">Multi-pass membrane protein</topology>
    </subcellularLocation>
</comment>
<dbReference type="Gene3D" id="3.40.50.80">
    <property type="entry name" value="Nucleotide-binding domain of ferredoxin-NADP reductase (FNR) module"/>
    <property type="match status" value="1"/>
</dbReference>
<dbReference type="PANTHER" id="PTHR11972">
    <property type="entry name" value="NADPH OXIDASE"/>
    <property type="match status" value="1"/>
</dbReference>
<dbReference type="GO" id="GO:0004601">
    <property type="term" value="F:peroxidase activity"/>
    <property type="evidence" value="ECO:0007669"/>
    <property type="project" value="InterPro"/>
</dbReference>
<evidence type="ECO:0000256" key="9">
    <source>
        <dbReference type="ARBA" id="ARBA00023136"/>
    </source>
</evidence>
<feature type="transmembrane region" description="Helical" evidence="11">
    <location>
        <begin position="263"/>
        <end position="283"/>
    </location>
</feature>
<proteinExistence type="predicted"/>
<keyword evidence="5" id="KW-0274">FAD</keyword>
<dbReference type="SUPFAM" id="SSF56219">
    <property type="entry name" value="DNase I-like"/>
    <property type="match status" value="1"/>
</dbReference>
<gene>
    <name evidence="13" type="ORF">G4B88_016057</name>
</gene>
<dbReference type="GO" id="GO:0005886">
    <property type="term" value="C:plasma membrane"/>
    <property type="evidence" value="ECO:0007669"/>
    <property type="project" value="TreeGrafter"/>
</dbReference>
<dbReference type="InterPro" id="IPR013112">
    <property type="entry name" value="FAD-bd_8"/>
</dbReference>
<dbReference type="CDD" id="cd06186">
    <property type="entry name" value="NOX_Duox_like_FAD_NADP"/>
    <property type="match status" value="1"/>
</dbReference>
<dbReference type="GO" id="GO:0042742">
    <property type="term" value="P:defense response to bacterium"/>
    <property type="evidence" value="ECO:0007669"/>
    <property type="project" value="UniProtKB-ARBA"/>
</dbReference>
<dbReference type="InterPro" id="IPR017938">
    <property type="entry name" value="Riboflavin_synthase-like_b-brl"/>
</dbReference>
<feature type="transmembrane region" description="Helical" evidence="11">
    <location>
        <begin position="122"/>
        <end position="141"/>
    </location>
</feature>
<dbReference type="Pfam" id="PF08022">
    <property type="entry name" value="FAD_binding_8"/>
    <property type="match status" value="1"/>
</dbReference>
<accession>A0A7J6ER41</accession>
<keyword evidence="9 11" id="KW-0472">Membrane</keyword>
<protein>
    <recommendedName>
        <fullName evidence="12">FAD-binding FR-type domain-containing protein</fullName>
    </recommendedName>
</protein>
<dbReference type="Gene3D" id="2.40.30.10">
    <property type="entry name" value="Translation factors"/>
    <property type="match status" value="1"/>
</dbReference>
<dbReference type="PANTHER" id="PTHR11972:SF64">
    <property type="entry name" value="RESPIRATORY BURST OXIDASE HOMOLOG PROTEIN B"/>
    <property type="match status" value="1"/>
</dbReference>
<dbReference type="Proteomes" id="UP000583929">
    <property type="component" value="Unassembled WGS sequence"/>
</dbReference>
<evidence type="ECO:0000256" key="11">
    <source>
        <dbReference type="SAM" id="Phobius"/>
    </source>
</evidence>
<dbReference type="Pfam" id="PF08414">
    <property type="entry name" value="NADPH_Ox"/>
    <property type="match status" value="1"/>
</dbReference>
<dbReference type="EMBL" id="JAATIQ010000338">
    <property type="protein sequence ID" value="KAF4360897.1"/>
    <property type="molecule type" value="Genomic_DNA"/>
</dbReference>
<dbReference type="FunFam" id="2.40.30.10:FF:000059">
    <property type="entry name" value="dual oxidase isoform X1"/>
    <property type="match status" value="1"/>
</dbReference>
<keyword evidence="4" id="KW-0479">Metal-binding</keyword>
<evidence type="ECO:0000256" key="7">
    <source>
        <dbReference type="ARBA" id="ARBA00022989"/>
    </source>
</evidence>
<evidence type="ECO:0000313" key="13">
    <source>
        <dbReference type="EMBL" id="KAF4360897.1"/>
    </source>
</evidence>
<dbReference type="PROSITE" id="PS51384">
    <property type="entry name" value="FAD_FR"/>
    <property type="match status" value="1"/>
</dbReference>
<name>A0A7J6ER41_CANSA</name>
<dbReference type="SUPFAM" id="SSF63380">
    <property type="entry name" value="Riboflavin synthase domain-like"/>
    <property type="match status" value="1"/>
</dbReference>
<dbReference type="SUPFAM" id="SSF52343">
    <property type="entry name" value="Ferredoxin reductase-like, C-terminal NADP-linked domain"/>
    <property type="match status" value="1"/>
</dbReference>
<evidence type="ECO:0000259" key="12">
    <source>
        <dbReference type="PROSITE" id="PS51384"/>
    </source>
</evidence>
<feature type="domain" description="FAD-binding FR-type" evidence="12">
    <location>
        <begin position="369"/>
        <end position="469"/>
    </location>
</feature>
<dbReference type="InterPro" id="IPR036691">
    <property type="entry name" value="Endo/exonu/phosph_ase_sf"/>
</dbReference>
<keyword evidence="3 11" id="KW-0812">Transmembrane</keyword>
<organism evidence="13 14">
    <name type="scientific">Cannabis sativa</name>
    <name type="common">Hemp</name>
    <name type="synonym">Marijuana</name>
    <dbReference type="NCBI Taxonomy" id="3483"/>
    <lineage>
        <taxon>Eukaryota</taxon>
        <taxon>Viridiplantae</taxon>
        <taxon>Streptophyta</taxon>
        <taxon>Embryophyta</taxon>
        <taxon>Tracheophyta</taxon>
        <taxon>Spermatophyta</taxon>
        <taxon>Magnoliopsida</taxon>
        <taxon>eudicotyledons</taxon>
        <taxon>Gunneridae</taxon>
        <taxon>Pentapetalae</taxon>
        <taxon>rosids</taxon>
        <taxon>fabids</taxon>
        <taxon>Rosales</taxon>
        <taxon>Cannabaceae</taxon>
        <taxon>Cannabis</taxon>
    </lineage>
</organism>
<evidence type="ECO:0000256" key="5">
    <source>
        <dbReference type="ARBA" id="ARBA00022827"/>
    </source>
</evidence>
<keyword evidence="7 11" id="KW-1133">Transmembrane helix</keyword>
<dbReference type="GO" id="GO:0016175">
    <property type="term" value="F:superoxide-generating NAD(P)H oxidase activity"/>
    <property type="evidence" value="ECO:0007669"/>
    <property type="project" value="UniProtKB-ARBA"/>
</dbReference>
<feature type="coiled-coil region" evidence="10">
    <location>
        <begin position="493"/>
        <end position="520"/>
    </location>
</feature>
<keyword evidence="10" id="KW-0175">Coiled coil</keyword>
<evidence type="ECO:0000313" key="14">
    <source>
        <dbReference type="Proteomes" id="UP000583929"/>
    </source>
</evidence>
<dbReference type="Pfam" id="PF08030">
    <property type="entry name" value="NAD_binding_6"/>
    <property type="match status" value="1"/>
</dbReference>
<evidence type="ECO:0000256" key="8">
    <source>
        <dbReference type="ARBA" id="ARBA00023002"/>
    </source>
</evidence>
<dbReference type="Gene3D" id="1.10.238.10">
    <property type="entry name" value="EF-hand"/>
    <property type="match status" value="1"/>
</dbReference>
<dbReference type="InterPro" id="IPR039261">
    <property type="entry name" value="FNR_nucleotide-bd"/>
</dbReference>
<dbReference type="GO" id="GO:0016174">
    <property type="term" value="F:NAD(P)H oxidase H2O2-forming activity"/>
    <property type="evidence" value="ECO:0007669"/>
    <property type="project" value="TreeGrafter"/>
</dbReference>
<keyword evidence="2" id="KW-0285">Flavoprotein</keyword>
<sequence>MDDEKQKNSSKYAMDLFDAVAARRHITRLSINKAELYEFWEQITDENFDSRLQTFFDILLSLLYQLETLLQQGILENPRKKKLDHENKESNTIKRYHKGRFKQLVINMWRGFWIVKENWRRIWVVGLWLAICVGLFTWKFIQYKNRAVFEVMGYCVTAAKGAAETLKFNMALILLPVCRNTITLIRTKTMLGVVVPFNDNINFHKVIAGGIAIGVGVHAGAHLTCDFPRLLHATDEQYKPMEQFFGKERPNNYWWFLKGTEGWTGLVMVFLMVVAFTFAPSLFRQNKRKLPKALIKRLPKALKGLPEALQKFGGFNTFWYSHHLFVIVYIIFLVHGYYLYLSKKWYKKTTWMYVAVPILLYACERLIRAFRYGFQAVNIEEFKVFPGNVLALQMSKPQGFEYSSGQYIYLNCSFISPFEWHPFSLTSAPDDDYLSVHIRGSGDWTKKLNSTFSKFRLLIDGAFGAPAQDYKEYKTILLVGLGIGATPLISIVKDVLNKTKQKNENELNEMESGNKRENKKPSFATERAYFYWSSREEGSFQWFKGAMDEVAEKDIDHMIEVHNYCTSVYEEGDARSAFITMLQTLYHAKNGLDAVSQTRFKTHFSRPNWEDAFNNIAAKHVDQKVSVKSFSVGHIDALVQCPGRRLWRFTGFYGNPKASCRTESWRLLCRLKDLFDLPWICGGHFNEVLSINEKKGGADRSLSAISDFQQALDTCSLADMGFQGQCFTWINKRQGAAHGKFGSIPRLVRETQKQLDDLLSVAAPLVRMEEVKRLETKLNDLLSREECYWKLRSRADWLAMGDRNTKYFHNKATGRKKKNAIVEIMTDDGVFYCGPISVVPDLKKLCLDFSLKGSTKFVFHKENF</sequence>
<dbReference type="SFLD" id="SFLDG01169">
    <property type="entry name" value="NADPH_oxidase_subgroup_(NOX)"/>
    <property type="match status" value="1"/>
</dbReference>
<evidence type="ECO:0000256" key="6">
    <source>
        <dbReference type="ARBA" id="ARBA00022857"/>
    </source>
</evidence>
<keyword evidence="8" id="KW-0560">Oxidoreductase</keyword>
<evidence type="ECO:0000256" key="2">
    <source>
        <dbReference type="ARBA" id="ARBA00022630"/>
    </source>
</evidence>
<dbReference type="InterPro" id="IPR050369">
    <property type="entry name" value="RBOH/FRE"/>
</dbReference>
<keyword evidence="6" id="KW-0521">NADP</keyword>
<keyword evidence="14" id="KW-1185">Reference proteome</keyword>
<dbReference type="GO" id="GO:0046872">
    <property type="term" value="F:metal ion binding"/>
    <property type="evidence" value="ECO:0007669"/>
    <property type="project" value="UniProtKB-KW"/>
</dbReference>
<dbReference type="InterPro" id="IPR013623">
    <property type="entry name" value="NADPH_Ox"/>
</dbReference>
<dbReference type="Pfam" id="PF01794">
    <property type="entry name" value="Ferric_reduct"/>
    <property type="match status" value="1"/>
</dbReference>
<dbReference type="InterPro" id="IPR017927">
    <property type="entry name" value="FAD-bd_FR_type"/>
</dbReference>
<evidence type="ECO:0000256" key="1">
    <source>
        <dbReference type="ARBA" id="ARBA00004141"/>
    </source>
</evidence>
<dbReference type="AlphaFoldDB" id="A0A7J6ER41"/>
<dbReference type="InterPro" id="IPR013130">
    <property type="entry name" value="Fe3_Rdtase_TM_dom"/>
</dbReference>
<evidence type="ECO:0000256" key="4">
    <source>
        <dbReference type="ARBA" id="ARBA00022723"/>
    </source>
</evidence>
<reference evidence="13 14" key="1">
    <citation type="journal article" date="2020" name="bioRxiv">
        <title>Sequence and annotation of 42 cannabis genomes reveals extensive copy number variation in cannabinoid synthesis and pathogen resistance genes.</title>
        <authorList>
            <person name="Mckernan K.J."/>
            <person name="Helbert Y."/>
            <person name="Kane L.T."/>
            <person name="Ebling H."/>
            <person name="Zhang L."/>
            <person name="Liu B."/>
            <person name="Eaton Z."/>
            <person name="Mclaughlin S."/>
            <person name="Kingan S."/>
            <person name="Baybayan P."/>
            <person name="Concepcion G."/>
            <person name="Jordan M."/>
            <person name="Riva A."/>
            <person name="Barbazuk W."/>
            <person name="Harkins T."/>
        </authorList>
    </citation>
    <scope>NUCLEOTIDE SEQUENCE [LARGE SCALE GENOMIC DNA]</scope>
    <source>
        <strain evidence="14">cv. Jamaican Lion 4</strain>
        <tissue evidence="13">Leaf</tissue>
    </source>
</reference>
<feature type="transmembrane region" description="Helical" evidence="11">
    <location>
        <begin position="318"/>
        <end position="338"/>
    </location>
</feature>